<dbReference type="InterPro" id="IPR007751">
    <property type="entry name" value="DUF676_lipase-like"/>
</dbReference>
<accession>A0AAE0NPA3</accession>
<sequence length="893" mass="99855">MKKFWKKPKNDSPGTQEIGGIVQDDPRPGSLQSVRSASSNGGKSERSQTLNSIGGETLSGGTVDGQFGLFVLADQDDDDPDAVDIIALHGLNGHWKRTWQGASDPISAGKDSAPYWLRDFLPDHIPHARIMAFGYDSVLLFSKSTENVGLFAEQLLEALMSRRQGEVESRPIIFVCHSLGGIVVKKAIIRAHEKDRYASLLDSVRGIMFFGTPHRGSSLASWGNLVANITSAMTLGTRSNKKLSGALEGHSAVLQDISKSFVDRAKSLQLISFYETDRMPYLNCKVQDSAVLGFPNEVTIPMKGDHRSMCCFRSRSDPRYRSVWTNLQNMSGAAANDKEAREIEASCRKYLSLMTDYESHRHRIPDAVPGTCQWLLHHEKYGNWRDKQASDILWLSADPGCGKSVLASYLVGHYRKADNKVRVPEVVCFFHFKEDNEEQSHACNAVFALLHQLYVAQPWLTRHAAKSFADHDRRLPRNFGALWEILLDSVHDPNSRDIVFILDGLDECEPVSRHLLLQALTRFYTIPDARLAEPPFVKTIVASRPDNDIKIAFDVLPTIRLRGEDEPEAISGDVELVIQHHVGNAVLRGLPSSMLDDVRGALVKGADRTFLWTTLVIDLLAAMRGVSRRDLVDILQSRDIYRVYQRLLEDSPDTKESRRLLNIILAAARPLTLSEITVAAAVNQTHSSLEDIEMDIVHNFEERIKALCGNFIRIVRSTVYFVHQTAREFLLREEAARSALHSAAGSWQHSITLTEAHSDILNTCLQYLTCLNHERSHDLLGADSLREIPSKHFLGYAAAFWTRHCSDLSQRLTESQIAICIQLCNPHAKGFGFWFPLTAAHAQNRGHKVRDGMIQRDIAFSLGLDKVVEALDRLSNPADLVVPLNVEKDEDGT</sequence>
<dbReference type="InterPro" id="IPR054471">
    <property type="entry name" value="GPIID_WHD"/>
</dbReference>
<feature type="region of interest" description="Disordered" evidence="3">
    <location>
        <begin position="1"/>
        <end position="57"/>
    </location>
</feature>
<protein>
    <submittedName>
        <fullName evidence="7">NACHT and WD domain-containing protein</fullName>
    </submittedName>
</protein>
<gene>
    <name evidence="7" type="ORF">B0H63DRAFT_394312</name>
</gene>
<proteinExistence type="inferred from homology"/>
<name>A0AAE0NPA3_9PEZI</name>
<comment type="similarity">
    <text evidence="1">Belongs to the putative lipase ROG1 family.</text>
</comment>
<evidence type="ECO:0000256" key="1">
    <source>
        <dbReference type="ARBA" id="ARBA00007920"/>
    </source>
</evidence>
<dbReference type="PANTHER" id="PTHR10039:SF17">
    <property type="entry name" value="FUNGAL STAND N-TERMINAL GOODBYE DOMAIN-CONTAINING PROTEIN-RELATED"/>
    <property type="match status" value="1"/>
</dbReference>
<feature type="domain" description="Nephrocystin 3-like N-terminal" evidence="6">
    <location>
        <begin position="370"/>
        <end position="544"/>
    </location>
</feature>
<dbReference type="PANTHER" id="PTHR10039">
    <property type="entry name" value="AMELOGENIN"/>
    <property type="match status" value="1"/>
</dbReference>
<feature type="domain" description="GPI inositol-deacylase winged helix" evidence="5">
    <location>
        <begin position="654"/>
        <end position="735"/>
    </location>
</feature>
<dbReference type="Proteomes" id="UP001285441">
    <property type="component" value="Unassembled WGS sequence"/>
</dbReference>
<evidence type="ECO:0000256" key="2">
    <source>
        <dbReference type="ARBA" id="ARBA00022737"/>
    </source>
</evidence>
<dbReference type="EMBL" id="JAULSW010000004">
    <property type="protein sequence ID" value="KAK3385201.1"/>
    <property type="molecule type" value="Genomic_DNA"/>
</dbReference>
<evidence type="ECO:0000259" key="4">
    <source>
        <dbReference type="Pfam" id="PF05057"/>
    </source>
</evidence>
<evidence type="ECO:0000313" key="8">
    <source>
        <dbReference type="Proteomes" id="UP001285441"/>
    </source>
</evidence>
<organism evidence="7 8">
    <name type="scientific">Podospora didyma</name>
    <dbReference type="NCBI Taxonomy" id="330526"/>
    <lineage>
        <taxon>Eukaryota</taxon>
        <taxon>Fungi</taxon>
        <taxon>Dikarya</taxon>
        <taxon>Ascomycota</taxon>
        <taxon>Pezizomycotina</taxon>
        <taxon>Sordariomycetes</taxon>
        <taxon>Sordariomycetidae</taxon>
        <taxon>Sordariales</taxon>
        <taxon>Podosporaceae</taxon>
        <taxon>Podospora</taxon>
    </lineage>
</organism>
<dbReference type="Gene3D" id="3.40.50.1820">
    <property type="entry name" value="alpha/beta hydrolase"/>
    <property type="match status" value="1"/>
</dbReference>
<dbReference type="Gene3D" id="3.40.50.300">
    <property type="entry name" value="P-loop containing nucleotide triphosphate hydrolases"/>
    <property type="match status" value="1"/>
</dbReference>
<dbReference type="AlphaFoldDB" id="A0AAE0NPA3"/>
<evidence type="ECO:0000259" key="6">
    <source>
        <dbReference type="Pfam" id="PF24883"/>
    </source>
</evidence>
<reference evidence="7" key="2">
    <citation type="submission" date="2023-06" db="EMBL/GenBank/DDBJ databases">
        <authorList>
            <consortium name="Lawrence Berkeley National Laboratory"/>
            <person name="Haridas S."/>
            <person name="Hensen N."/>
            <person name="Bonometti L."/>
            <person name="Westerberg I."/>
            <person name="Brannstrom I.O."/>
            <person name="Guillou S."/>
            <person name="Cros-Aarteil S."/>
            <person name="Calhoun S."/>
            <person name="Kuo A."/>
            <person name="Mondo S."/>
            <person name="Pangilinan J."/>
            <person name="Riley R."/>
            <person name="LaButti K."/>
            <person name="Andreopoulos B."/>
            <person name="Lipzen A."/>
            <person name="Chen C."/>
            <person name="Yanf M."/>
            <person name="Daum C."/>
            <person name="Ng V."/>
            <person name="Clum A."/>
            <person name="Steindorff A."/>
            <person name="Ohm R."/>
            <person name="Martin F."/>
            <person name="Silar P."/>
            <person name="Natvig D."/>
            <person name="Lalanne C."/>
            <person name="Gautier V."/>
            <person name="Ament-velasquez S.L."/>
            <person name="Kruys A."/>
            <person name="Hutchinson M.I."/>
            <person name="Powell A.J."/>
            <person name="Barry K."/>
            <person name="Miller A.N."/>
            <person name="Grigoriev I.V."/>
            <person name="Debuchy R."/>
            <person name="Gladieux P."/>
            <person name="Thoren M.H."/>
            <person name="Johannesson H."/>
        </authorList>
    </citation>
    <scope>NUCLEOTIDE SEQUENCE</scope>
    <source>
        <strain evidence="7">CBS 232.78</strain>
    </source>
</reference>
<feature type="domain" description="DUF676" evidence="4">
    <location>
        <begin position="143"/>
        <end position="223"/>
    </location>
</feature>
<dbReference type="Pfam" id="PF24883">
    <property type="entry name" value="NPHP3_N"/>
    <property type="match status" value="1"/>
</dbReference>
<keyword evidence="2" id="KW-0677">Repeat</keyword>
<dbReference type="SUPFAM" id="SSF53474">
    <property type="entry name" value="alpha/beta-Hydrolases"/>
    <property type="match status" value="1"/>
</dbReference>
<dbReference type="InterPro" id="IPR029058">
    <property type="entry name" value="AB_hydrolase_fold"/>
</dbReference>
<evidence type="ECO:0000313" key="7">
    <source>
        <dbReference type="EMBL" id="KAK3385201.1"/>
    </source>
</evidence>
<feature type="compositionally biased region" description="Polar residues" evidence="3">
    <location>
        <begin position="30"/>
        <end position="54"/>
    </location>
</feature>
<dbReference type="Pfam" id="PF05057">
    <property type="entry name" value="DUF676"/>
    <property type="match status" value="1"/>
</dbReference>
<comment type="caution">
    <text evidence="7">The sequence shown here is derived from an EMBL/GenBank/DDBJ whole genome shotgun (WGS) entry which is preliminary data.</text>
</comment>
<dbReference type="Pfam" id="PF22939">
    <property type="entry name" value="WHD_GPIID"/>
    <property type="match status" value="1"/>
</dbReference>
<dbReference type="InterPro" id="IPR056884">
    <property type="entry name" value="NPHP3-like_N"/>
</dbReference>
<keyword evidence="8" id="KW-1185">Reference proteome</keyword>
<evidence type="ECO:0000259" key="5">
    <source>
        <dbReference type="Pfam" id="PF22939"/>
    </source>
</evidence>
<evidence type="ECO:0000256" key="3">
    <source>
        <dbReference type="SAM" id="MobiDB-lite"/>
    </source>
</evidence>
<reference evidence="7" key="1">
    <citation type="journal article" date="2023" name="Mol. Phylogenet. Evol.">
        <title>Genome-scale phylogeny and comparative genomics of the fungal order Sordariales.</title>
        <authorList>
            <person name="Hensen N."/>
            <person name="Bonometti L."/>
            <person name="Westerberg I."/>
            <person name="Brannstrom I.O."/>
            <person name="Guillou S."/>
            <person name="Cros-Aarteil S."/>
            <person name="Calhoun S."/>
            <person name="Haridas S."/>
            <person name="Kuo A."/>
            <person name="Mondo S."/>
            <person name="Pangilinan J."/>
            <person name="Riley R."/>
            <person name="LaButti K."/>
            <person name="Andreopoulos B."/>
            <person name="Lipzen A."/>
            <person name="Chen C."/>
            <person name="Yan M."/>
            <person name="Daum C."/>
            <person name="Ng V."/>
            <person name="Clum A."/>
            <person name="Steindorff A."/>
            <person name="Ohm R.A."/>
            <person name="Martin F."/>
            <person name="Silar P."/>
            <person name="Natvig D.O."/>
            <person name="Lalanne C."/>
            <person name="Gautier V."/>
            <person name="Ament-Velasquez S.L."/>
            <person name="Kruys A."/>
            <person name="Hutchinson M.I."/>
            <person name="Powell A.J."/>
            <person name="Barry K."/>
            <person name="Miller A.N."/>
            <person name="Grigoriev I.V."/>
            <person name="Debuchy R."/>
            <person name="Gladieux P."/>
            <person name="Hiltunen Thoren M."/>
            <person name="Johannesson H."/>
        </authorList>
    </citation>
    <scope>NUCLEOTIDE SEQUENCE</scope>
    <source>
        <strain evidence="7">CBS 232.78</strain>
    </source>
</reference>
<dbReference type="SUPFAM" id="SSF52540">
    <property type="entry name" value="P-loop containing nucleoside triphosphate hydrolases"/>
    <property type="match status" value="1"/>
</dbReference>
<dbReference type="InterPro" id="IPR027417">
    <property type="entry name" value="P-loop_NTPase"/>
</dbReference>